<evidence type="ECO:0000313" key="4">
    <source>
        <dbReference type="Proteomes" id="UP001604277"/>
    </source>
</evidence>
<dbReference type="Proteomes" id="UP001604277">
    <property type="component" value="Unassembled WGS sequence"/>
</dbReference>
<evidence type="ECO:0000256" key="2">
    <source>
        <dbReference type="SAM" id="SignalP"/>
    </source>
</evidence>
<reference evidence="4" key="1">
    <citation type="submission" date="2024-07" db="EMBL/GenBank/DDBJ databases">
        <title>Two chromosome-level genome assemblies of Korean endemic species Abeliophyllum distichum and Forsythia ovata (Oleaceae).</title>
        <authorList>
            <person name="Jang H."/>
        </authorList>
    </citation>
    <scope>NUCLEOTIDE SEQUENCE [LARGE SCALE GENOMIC DNA]</scope>
</reference>
<name>A0ABD1XCD6_9LAMI</name>
<keyword evidence="2" id="KW-0732">Signal</keyword>
<protein>
    <submittedName>
        <fullName evidence="3">Uncharacterized protein</fullName>
    </submittedName>
</protein>
<feature type="region of interest" description="Disordered" evidence="1">
    <location>
        <begin position="120"/>
        <end position="160"/>
    </location>
</feature>
<organism evidence="3 4">
    <name type="scientific">Forsythia ovata</name>
    <dbReference type="NCBI Taxonomy" id="205694"/>
    <lineage>
        <taxon>Eukaryota</taxon>
        <taxon>Viridiplantae</taxon>
        <taxon>Streptophyta</taxon>
        <taxon>Embryophyta</taxon>
        <taxon>Tracheophyta</taxon>
        <taxon>Spermatophyta</taxon>
        <taxon>Magnoliopsida</taxon>
        <taxon>eudicotyledons</taxon>
        <taxon>Gunneridae</taxon>
        <taxon>Pentapetalae</taxon>
        <taxon>asterids</taxon>
        <taxon>lamiids</taxon>
        <taxon>Lamiales</taxon>
        <taxon>Oleaceae</taxon>
        <taxon>Forsythieae</taxon>
        <taxon>Forsythia</taxon>
    </lineage>
</organism>
<dbReference type="AlphaFoldDB" id="A0ABD1XCD6"/>
<feature type="signal peptide" evidence="2">
    <location>
        <begin position="1"/>
        <end position="32"/>
    </location>
</feature>
<gene>
    <name evidence="3" type="ORF">Fot_04333</name>
</gene>
<sequence>MPRVIMSTAHLGWSAALLGAVDQLLLWGWSTAHLGAVDCLPRSGRLPPESSWSTAPLGAVYSLPGSSLSTVPFGAVVGNSLTDRHMCDNVEIERSPTGNIIALEIPKYGSDKNALVSAGRPMGDDHIDLHGGADPMQADDNHTAGDSPVPDLHFPPTHAR</sequence>
<dbReference type="EMBL" id="JBFOLJ010000001">
    <property type="protein sequence ID" value="KAL2559594.1"/>
    <property type="molecule type" value="Genomic_DNA"/>
</dbReference>
<feature type="chain" id="PRO_5044826287" evidence="2">
    <location>
        <begin position="33"/>
        <end position="160"/>
    </location>
</feature>
<feature type="compositionally biased region" description="Basic and acidic residues" evidence="1">
    <location>
        <begin position="122"/>
        <end position="131"/>
    </location>
</feature>
<evidence type="ECO:0000256" key="1">
    <source>
        <dbReference type="SAM" id="MobiDB-lite"/>
    </source>
</evidence>
<proteinExistence type="predicted"/>
<evidence type="ECO:0000313" key="3">
    <source>
        <dbReference type="EMBL" id="KAL2559594.1"/>
    </source>
</evidence>
<keyword evidence="4" id="KW-1185">Reference proteome</keyword>
<comment type="caution">
    <text evidence="3">The sequence shown here is derived from an EMBL/GenBank/DDBJ whole genome shotgun (WGS) entry which is preliminary data.</text>
</comment>
<accession>A0ABD1XCD6</accession>